<keyword evidence="3" id="KW-1185">Reference proteome</keyword>
<organism evidence="2 3">
    <name type="scientific">Tessaracoccus palaemonis</name>
    <dbReference type="NCBI Taxonomy" id="2829499"/>
    <lineage>
        <taxon>Bacteria</taxon>
        <taxon>Bacillati</taxon>
        <taxon>Actinomycetota</taxon>
        <taxon>Actinomycetes</taxon>
        <taxon>Propionibacteriales</taxon>
        <taxon>Propionibacteriaceae</taxon>
        <taxon>Tessaracoccus</taxon>
    </lineage>
</organism>
<keyword evidence="1" id="KW-0732">Signal</keyword>
<name>A0ABX8SHD5_9ACTN</name>
<dbReference type="RefSeq" id="WP_219080953.1">
    <property type="nucleotide sequence ID" value="NZ_CP079216.1"/>
</dbReference>
<accession>A0ABX8SHD5</accession>
<evidence type="ECO:0000313" key="2">
    <source>
        <dbReference type="EMBL" id="QXT62269.1"/>
    </source>
</evidence>
<feature type="chain" id="PRO_5047310288" evidence="1">
    <location>
        <begin position="26"/>
        <end position="448"/>
    </location>
</feature>
<gene>
    <name evidence="2" type="ORF">KDB89_10955</name>
</gene>
<sequence length="448" mass="45112">MTTRLTRIAAAGALAAALSFGSVTAADAAEQSVEDITLDWGLSQEAGGGAYFGGCNFLSAGAAGNTGSSRVWTEADGFYKATDGNVTIVKDGASGDETPTWGTKCLGANGSAVGTGAGSSTNNRAVFSGGTGTVDLEAGTATVSWTGSFTSAFYGGMTYWSATDPELVIDADGTGTLTATLSGYGTSMDDMSKWEAISGRTVTMATLTDVELTADGLTVTPDYLGVTVSGVSQTTTGTSWGSFPQSFVDFQQLTGQTSYWYSSGGGADPKKPATALTVGWDVEEETTPPTTEPTEQDKGDVDVEVVVPDTTEPEPEPALTLSVSGTANLGTASVLPQGFSASGELPQVTVSDTREGGQWSVNGYVSDFTSSTGGTIAARSLGWQPKVISGDAQVGARVQAHAPGLAAPATLASGSEGEATLGSTLTLHALASTTAGAYNAQLTLTALG</sequence>
<dbReference type="Proteomes" id="UP000824504">
    <property type="component" value="Chromosome"/>
</dbReference>
<dbReference type="EMBL" id="CP079216">
    <property type="protein sequence ID" value="QXT62269.1"/>
    <property type="molecule type" value="Genomic_DNA"/>
</dbReference>
<protein>
    <submittedName>
        <fullName evidence="2">HtaA domain-containing protein</fullName>
    </submittedName>
</protein>
<feature type="signal peptide" evidence="1">
    <location>
        <begin position="1"/>
        <end position="25"/>
    </location>
</feature>
<proteinExistence type="predicted"/>
<evidence type="ECO:0000313" key="3">
    <source>
        <dbReference type="Proteomes" id="UP000824504"/>
    </source>
</evidence>
<reference evidence="2 3" key="1">
    <citation type="submission" date="2021-07" db="EMBL/GenBank/DDBJ databases">
        <title>complete genome sequencing of Tessaracoccus sp.J1M15.</title>
        <authorList>
            <person name="Bae J.-W."/>
            <person name="Kim D.-y."/>
        </authorList>
    </citation>
    <scope>NUCLEOTIDE SEQUENCE [LARGE SCALE GENOMIC DNA]</scope>
    <source>
        <strain evidence="2 3">J1M15</strain>
    </source>
</reference>
<evidence type="ECO:0000256" key="1">
    <source>
        <dbReference type="SAM" id="SignalP"/>
    </source>
</evidence>